<dbReference type="PANTHER" id="PTHR41252:SF1">
    <property type="entry name" value="BLR2505 PROTEIN"/>
    <property type="match status" value="1"/>
</dbReference>
<evidence type="ECO:0000259" key="1">
    <source>
        <dbReference type="Pfam" id="PF12680"/>
    </source>
</evidence>
<reference evidence="2 3" key="1">
    <citation type="submission" date="2017-09" db="EMBL/GenBank/DDBJ databases">
        <authorList>
            <person name="Ehlers B."/>
            <person name="Leendertz F.H."/>
        </authorList>
    </citation>
    <scope>NUCLEOTIDE SEQUENCE [LARGE SCALE GENOMIC DNA]</scope>
    <source>
        <strain evidence="2 3">DSM 46844</strain>
    </source>
</reference>
<dbReference type="InterPro" id="IPR032710">
    <property type="entry name" value="NTF2-like_dom_sf"/>
</dbReference>
<feature type="domain" description="SnoaL-like" evidence="1">
    <location>
        <begin position="9"/>
        <end position="116"/>
    </location>
</feature>
<protein>
    <recommendedName>
        <fullName evidence="1">SnoaL-like domain-containing protein</fullName>
    </recommendedName>
</protein>
<dbReference type="InterPro" id="IPR037401">
    <property type="entry name" value="SnoaL-like"/>
</dbReference>
<dbReference type="AlphaFoldDB" id="A0A285EHC9"/>
<sequence>MTSNREIVTDAFAAWSRGEGYVAGIFADEMTWEIVGRSSVAGTYASAQQFSDEVLHPFGARFRPDAPFRPVTVRAVHADGDTVVVVWDGEGTTTAGTTYRNTYAWFMTLRDGKVVDGTAFFDSIAFDELWRNVPPDGPGAT</sequence>
<accession>A0A285EHC9</accession>
<dbReference type="Pfam" id="PF12680">
    <property type="entry name" value="SnoaL_2"/>
    <property type="match status" value="1"/>
</dbReference>
<dbReference type="EMBL" id="OBDO01000011">
    <property type="protein sequence ID" value="SNX98542.1"/>
    <property type="molecule type" value="Genomic_DNA"/>
</dbReference>
<dbReference type="SUPFAM" id="SSF54427">
    <property type="entry name" value="NTF2-like"/>
    <property type="match status" value="1"/>
</dbReference>
<organism evidence="2 3">
    <name type="scientific">Geodermatophilus sabuli</name>
    <dbReference type="NCBI Taxonomy" id="1564158"/>
    <lineage>
        <taxon>Bacteria</taxon>
        <taxon>Bacillati</taxon>
        <taxon>Actinomycetota</taxon>
        <taxon>Actinomycetes</taxon>
        <taxon>Geodermatophilales</taxon>
        <taxon>Geodermatophilaceae</taxon>
        <taxon>Geodermatophilus</taxon>
    </lineage>
</organism>
<dbReference type="RefSeq" id="WP_172442567.1">
    <property type="nucleotide sequence ID" value="NZ_JACHXB010000002.1"/>
</dbReference>
<name>A0A285EHC9_9ACTN</name>
<dbReference type="PANTHER" id="PTHR41252">
    <property type="entry name" value="BLR2505 PROTEIN"/>
    <property type="match status" value="1"/>
</dbReference>
<evidence type="ECO:0000313" key="2">
    <source>
        <dbReference type="EMBL" id="SNX98542.1"/>
    </source>
</evidence>
<proteinExistence type="predicted"/>
<dbReference type="Proteomes" id="UP000219514">
    <property type="component" value="Unassembled WGS sequence"/>
</dbReference>
<gene>
    <name evidence="2" type="ORF">SAMN06893097_11156</name>
</gene>
<evidence type="ECO:0000313" key="3">
    <source>
        <dbReference type="Proteomes" id="UP000219514"/>
    </source>
</evidence>
<keyword evidence="3" id="KW-1185">Reference proteome</keyword>
<dbReference type="Gene3D" id="3.10.450.50">
    <property type="match status" value="1"/>
</dbReference>